<gene>
    <name evidence="1" type="ORF">CKY28_12810</name>
</gene>
<organism evidence="1 2">
    <name type="scientific">Sphingomonas lenta</name>
    <dbReference type="NCBI Taxonomy" id="1141887"/>
    <lineage>
        <taxon>Bacteria</taxon>
        <taxon>Pseudomonadati</taxon>
        <taxon>Pseudomonadota</taxon>
        <taxon>Alphaproteobacteria</taxon>
        <taxon>Sphingomonadales</taxon>
        <taxon>Sphingomonadaceae</taxon>
        <taxon>Sphingomonas</taxon>
    </lineage>
</organism>
<evidence type="ECO:0000313" key="2">
    <source>
        <dbReference type="Proteomes" id="UP000218151"/>
    </source>
</evidence>
<sequence>MWEARTRVAMPLLLGGAGAGGAKIVVGVARGRTKSLRTERIPTREPEKTLREVIDLFRTAEIDLGALSATGVASFGPLGVNPSRSS</sequence>
<dbReference type="EMBL" id="NSLI01000004">
    <property type="protein sequence ID" value="PAX06944.1"/>
    <property type="molecule type" value="Genomic_DNA"/>
</dbReference>
<dbReference type="SUPFAM" id="SSF53067">
    <property type="entry name" value="Actin-like ATPase domain"/>
    <property type="match status" value="1"/>
</dbReference>
<keyword evidence="2" id="KW-1185">Reference proteome</keyword>
<dbReference type="InterPro" id="IPR043129">
    <property type="entry name" value="ATPase_NBD"/>
</dbReference>
<evidence type="ECO:0000313" key="1">
    <source>
        <dbReference type="EMBL" id="PAX06944.1"/>
    </source>
</evidence>
<proteinExistence type="predicted"/>
<dbReference type="AlphaFoldDB" id="A0A2A2SCB5"/>
<comment type="caution">
    <text evidence="1">The sequence shown here is derived from an EMBL/GenBank/DDBJ whole genome shotgun (WGS) entry which is preliminary data.</text>
</comment>
<protein>
    <submittedName>
        <fullName evidence="1">Uncharacterized protein</fullName>
    </submittedName>
</protein>
<reference evidence="2" key="1">
    <citation type="submission" date="2017-09" db="EMBL/GenBank/DDBJ databases">
        <authorList>
            <person name="Feng G."/>
            <person name="Zhu H."/>
        </authorList>
    </citation>
    <scope>NUCLEOTIDE SEQUENCE [LARGE SCALE GENOMIC DNA]</scope>
    <source>
        <strain evidence="2">1PNM-20</strain>
    </source>
</reference>
<dbReference type="Gene3D" id="3.30.420.40">
    <property type="match status" value="1"/>
</dbReference>
<name>A0A2A2SCB5_9SPHN</name>
<dbReference type="Proteomes" id="UP000218151">
    <property type="component" value="Unassembled WGS sequence"/>
</dbReference>
<accession>A0A2A2SCB5</accession>